<evidence type="ECO:0000256" key="5">
    <source>
        <dbReference type="ARBA" id="ARBA00022821"/>
    </source>
</evidence>
<keyword evidence="4" id="KW-0547">Nucleotide-binding</keyword>
<dbReference type="InterPro" id="IPR041118">
    <property type="entry name" value="Rx_N"/>
</dbReference>
<dbReference type="Proteomes" id="UP001164776">
    <property type="component" value="Unassembled WGS sequence"/>
</dbReference>
<evidence type="ECO:0000313" key="7">
    <source>
        <dbReference type="EMBL" id="KAJ1257161.1"/>
    </source>
</evidence>
<comment type="similarity">
    <text evidence="1">Belongs to the disease resistance NB-LRR family.</text>
</comment>
<comment type="caution">
    <text evidence="7">The sequence shown here is derived from an EMBL/GenBank/DDBJ whole genome shotgun (WGS) entry which is preliminary data.</text>
</comment>
<name>A0A9W7XEN4_9POAL</name>
<evidence type="ECO:0000256" key="4">
    <source>
        <dbReference type="ARBA" id="ARBA00022741"/>
    </source>
</evidence>
<dbReference type="Gene3D" id="1.20.5.4130">
    <property type="match status" value="1"/>
</dbReference>
<evidence type="ECO:0000259" key="6">
    <source>
        <dbReference type="Pfam" id="PF18052"/>
    </source>
</evidence>
<evidence type="ECO:0000256" key="1">
    <source>
        <dbReference type="ARBA" id="ARBA00008894"/>
    </source>
</evidence>
<dbReference type="OrthoDB" id="679730at2759"/>
<dbReference type="EMBL" id="MU629440">
    <property type="protein sequence ID" value="KAJ1257161.1"/>
    <property type="molecule type" value="Genomic_DNA"/>
</dbReference>
<evidence type="ECO:0000256" key="3">
    <source>
        <dbReference type="ARBA" id="ARBA00022737"/>
    </source>
</evidence>
<keyword evidence="2" id="KW-0433">Leucine-rich repeat</keyword>
<accession>A0A9W7XEN4</accession>
<evidence type="ECO:0000313" key="8">
    <source>
        <dbReference type="Proteomes" id="UP001164776"/>
    </source>
</evidence>
<dbReference type="AlphaFoldDB" id="A0A9W7XEN4"/>
<protein>
    <recommendedName>
        <fullName evidence="6">Disease resistance N-terminal domain-containing protein</fullName>
    </recommendedName>
</protein>
<sequence>MAQIWLSAYMDRFVDKLKRRFKQRKGEGLSDRDNIKFLNRELRSMRAAVSMVGDLQPDQLDDQTKLWVRELREQSYDAEDLLDCLLARLATDPGGSKQKGLFGKMAASSNPIFSNRGKACQ</sequence>
<proteinExistence type="inferred from homology"/>
<dbReference type="Pfam" id="PF18052">
    <property type="entry name" value="Rx_N"/>
    <property type="match status" value="1"/>
</dbReference>
<dbReference type="GO" id="GO:0000166">
    <property type="term" value="F:nucleotide binding"/>
    <property type="evidence" value="ECO:0007669"/>
    <property type="project" value="UniProtKB-KW"/>
</dbReference>
<organism evidence="7 8">
    <name type="scientific">Paspalum vaginatum</name>
    <name type="common">seashore paspalum</name>
    <dbReference type="NCBI Taxonomy" id="158149"/>
    <lineage>
        <taxon>Eukaryota</taxon>
        <taxon>Viridiplantae</taxon>
        <taxon>Streptophyta</taxon>
        <taxon>Embryophyta</taxon>
        <taxon>Tracheophyta</taxon>
        <taxon>Spermatophyta</taxon>
        <taxon>Magnoliopsida</taxon>
        <taxon>Liliopsida</taxon>
        <taxon>Poales</taxon>
        <taxon>Poaceae</taxon>
        <taxon>PACMAD clade</taxon>
        <taxon>Panicoideae</taxon>
        <taxon>Andropogonodae</taxon>
        <taxon>Paspaleae</taxon>
        <taxon>Paspalinae</taxon>
        <taxon>Paspalum</taxon>
    </lineage>
</organism>
<keyword evidence="8" id="KW-1185">Reference proteome</keyword>
<keyword evidence="3" id="KW-0677">Repeat</keyword>
<keyword evidence="5" id="KW-0611">Plant defense</keyword>
<gene>
    <name evidence="7" type="ORF">BS78_K195400</name>
</gene>
<reference evidence="7 8" key="1">
    <citation type="submission" date="2022-10" db="EMBL/GenBank/DDBJ databases">
        <title>WGS assembly of Paspalum vaginatum 540-79.</title>
        <authorList>
            <person name="Sun G."/>
            <person name="Wase N."/>
            <person name="Shu S."/>
            <person name="Jenkins J."/>
            <person name="Zhou B."/>
            <person name="Torres-Rodriguez J."/>
            <person name="Chen C."/>
            <person name="Sandor L."/>
            <person name="Plott C."/>
            <person name="Yoshinga Y."/>
            <person name="Daum C."/>
            <person name="Qi P."/>
            <person name="Barry K."/>
            <person name="Lipzen A."/>
            <person name="Berry L."/>
            <person name="Pedersen C."/>
            <person name="Gottilla T."/>
            <person name="Foltz A."/>
            <person name="Yu H."/>
            <person name="O'Malley R."/>
            <person name="Zhang C."/>
            <person name="Devos K."/>
            <person name="Sigmon B."/>
            <person name="Yu B."/>
            <person name="Obata T."/>
            <person name="Schmutz J."/>
            <person name="Schnable J."/>
        </authorList>
    </citation>
    <scope>NUCLEOTIDE SEQUENCE [LARGE SCALE GENOMIC DNA]</scope>
    <source>
        <strain evidence="8">cv. 540-79</strain>
    </source>
</reference>
<evidence type="ECO:0000256" key="2">
    <source>
        <dbReference type="ARBA" id="ARBA00022614"/>
    </source>
</evidence>
<feature type="domain" description="Disease resistance N-terminal" evidence="6">
    <location>
        <begin position="11"/>
        <end position="93"/>
    </location>
</feature>
<dbReference type="GO" id="GO:0006952">
    <property type="term" value="P:defense response"/>
    <property type="evidence" value="ECO:0007669"/>
    <property type="project" value="UniProtKB-KW"/>
</dbReference>